<evidence type="ECO:0000256" key="11">
    <source>
        <dbReference type="ARBA" id="ARBA00022759"/>
    </source>
</evidence>
<dbReference type="SMART" id="SM00358">
    <property type="entry name" value="DSRM"/>
    <property type="match status" value="1"/>
</dbReference>
<dbReference type="GO" id="GO:0006364">
    <property type="term" value="P:rRNA processing"/>
    <property type="evidence" value="ECO:0007669"/>
    <property type="project" value="UniProtKB-UniRule"/>
</dbReference>
<dbReference type="Gene3D" id="3.30.160.20">
    <property type="match status" value="1"/>
</dbReference>
<dbReference type="Pfam" id="PF14622">
    <property type="entry name" value="Ribonucleas_3_3"/>
    <property type="match status" value="1"/>
</dbReference>
<keyword evidence="5 15" id="KW-0963">Cytoplasm</keyword>
<evidence type="ECO:0000256" key="14">
    <source>
        <dbReference type="ARBA" id="ARBA00022884"/>
    </source>
</evidence>
<keyword evidence="13 15" id="KW-0460">Magnesium</keyword>
<dbReference type="CDD" id="cd00593">
    <property type="entry name" value="RIBOc"/>
    <property type="match status" value="1"/>
</dbReference>
<evidence type="ECO:0000256" key="2">
    <source>
        <dbReference type="ARBA" id="ARBA00004496"/>
    </source>
</evidence>
<evidence type="ECO:0000256" key="10">
    <source>
        <dbReference type="ARBA" id="ARBA00022723"/>
    </source>
</evidence>
<dbReference type="GO" id="GO:0046872">
    <property type="term" value="F:metal ion binding"/>
    <property type="evidence" value="ECO:0007669"/>
    <property type="project" value="UniProtKB-KW"/>
</dbReference>
<evidence type="ECO:0000256" key="8">
    <source>
        <dbReference type="ARBA" id="ARBA00022694"/>
    </source>
</evidence>
<dbReference type="GO" id="GO:0019843">
    <property type="term" value="F:rRNA binding"/>
    <property type="evidence" value="ECO:0007669"/>
    <property type="project" value="UniProtKB-KW"/>
</dbReference>
<dbReference type="InterPro" id="IPR000999">
    <property type="entry name" value="RNase_III_dom"/>
</dbReference>
<keyword evidence="6 15" id="KW-0698">rRNA processing</keyword>
<dbReference type="EMBL" id="JYNZ01000003">
    <property type="protein sequence ID" value="KXK26565.1"/>
    <property type="molecule type" value="Genomic_DNA"/>
</dbReference>
<dbReference type="SUPFAM" id="SSF54768">
    <property type="entry name" value="dsRNA-binding domain-like"/>
    <property type="match status" value="1"/>
</dbReference>
<dbReference type="FunFam" id="3.30.160.20:FF:000003">
    <property type="entry name" value="Ribonuclease 3"/>
    <property type="match status" value="1"/>
</dbReference>
<feature type="domain" description="DRBM" evidence="16">
    <location>
        <begin position="166"/>
        <end position="235"/>
    </location>
</feature>
<dbReference type="PROSITE" id="PS50142">
    <property type="entry name" value="RNASE_3_2"/>
    <property type="match status" value="1"/>
</dbReference>
<keyword evidence="12 15" id="KW-0378">Hydrolase</keyword>
<feature type="domain" description="RNase III" evidence="17">
    <location>
        <begin position="10"/>
        <end position="139"/>
    </location>
</feature>
<dbReference type="InterPro" id="IPR014720">
    <property type="entry name" value="dsRBD_dom"/>
</dbReference>
<comment type="subcellular location">
    <subcellularLocation>
        <location evidence="2 15">Cytoplasm</location>
    </subcellularLocation>
</comment>
<dbReference type="InterPro" id="IPR011907">
    <property type="entry name" value="RNase_III"/>
</dbReference>
<keyword evidence="7 15" id="KW-0507">mRNA processing</keyword>
<accession>A0A136LY42</accession>
<dbReference type="GO" id="GO:0010468">
    <property type="term" value="P:regulation of gene expression"/>
    <property type="evidence" value="ECO:0007669"/>
    <property type="project" value="TreeGrafter"/>
</dbReference>
<evidence type="ECO:0000256" key="1">
    <source>
        <dbReference type="ARBA" id="ARBA00000109"/>
    </source>
</evidence>
<keyword evidence="9 15" id="KW-0540">Nuclease</keyword>
<evidence type="ECO:0000256" key="9">
    <source>
        <dbReference type="ARBA" id="ARBA00022722"/>
    </source>
</evidence>
<dbReference type="EC" id="3.1.26.3" evidence="15"/>
<dbReference type="InterPro" id="IPR036389">
    <property type="entry name" value="RNase_III_sf"/>
</dbReference>
<dbReference type="GO" id="GO:0005737">
    <property type="term" value="C:cytoplasm"/>
    <property type="evidence" value="ECO:0007669"/>
    <property type="project" value="UniProtKB-SubCell"/>
</dbReference>
<keyword evidence="11 15" id="KW-0255">Endonuclease</keyword>
<dbReference type="PROSITE" id="PS00517">
    <property type="entry name" value="RNASE_3_1"/>
    <property type="match status" value="1"/>
</dbReference>
<dbReference type="SMART" id="SM00535">
    <property type="entry name" value="RIBOc"/>
    <property type="match status" value="1"/>
</dbReference>
<comment type="subunit">
    <text evidence="4 15">Homodimer.</text>
</comment>
<evidence type="ECO:0000256" key="13">
    <source>
        <dbReference type="ARBA" id="ARBA00022842"/>
    </source>
</evidence>
<dbReference type="PROSITE" id="PS50137">
    <property type="entry name" value="DS_RBD"/>
    <property type="match status" value="1"/>
</dbReference>
<dbReference type="GO" id="GO:0042802">
    <property type="term" value="F:identical protein binding"/>
    <property type="evidence" value="ECO:0007669"/>
    <property type="project" value="UniProtKB-ARBA"/>
</dbReference>
<keyword evidence="8 15" id="KW-0819">tRNA processing</keyword>
<dbReference type="PANTHER" id="PTHR11207">
    <property type="entry name" value="RIBONUCLEASE III"/>
    <property type="match status" value="1"/>
</dbReference>
<sequence length="242" mass="27564">MISEDDKVKLHNLERRIRVKFNSLDTLKQALIHRSYINEARESDLEHNEKLEFLGDAVLELLVTQKLYDDYPERNEGELTSFRAATVRTESLAETAAEIDLGDYIYMSNGEEATGGRSRPYILANTFEALIGAMYLDLGLEQTNTFLAQFLFTKIQVIVENRLDIDNKSKLQEVSQERLNITPVYEFVSATGPDHNKTFEMAIMIGDHSFGTGRGKSKQEAEQNAAEEALKHWDALVKKHFS</sequence>
<evidence type="ECO:0000256" key="12">
    <source>
        <dbReference type="ARBA" id="ARBA00022801"/>
    </source>
</evidence>
<dbReference type="GO" id="GO:0003725">
    <property type="term" value="F:double-stranded RNA binding"/>
    <property type="evidence" value="ECO:0007669"/>
    <property type="project" value="TreeGrafter"/>
</dbReference>
<dbReference type="SUPFAM" id="SSF69065">
    <property type="entry name" value="RNase III domain-like"/>
    <property type="match status" value="1"/>
</dbReference>
<evidence type="ECO:0000313" key="19">
    <source>
        <dbReference type="Proteomes" id="UP000070457"/>
    </source>
</evidence>
<comment type="similarity">
    <text evidence="3">Belongs to the ribonuclease III family.</text>
</comment>
<feature type="active site" evidence="15">
    <location>
        <position position="56"/>
    </location>
</feature>
<evidence type="ECO:0000259" key="17">
    <source>
        <dbReference type="PROSITE" id="PS50142"/>
    </source>
</evidence>
<dbReference type="PANTHER" id="PTHR11207:SF0">
    <property type="entry name" value="RIBONUCLEASE 3"/>
    <property type="match status" value="1"/>
</dbReference>
<dbReference type="GO" id="GO:0004525">
    <property type="term" value="F:ribonuclease III activity"/>
    <property type="evidence" value="ECO:0007669"/>
    <property type="project" value="UniProtKB-UniRule"/>
</dbReference>
<feature type="binding site" evidence="15">
    <location>
        <position position="52"/>
    </location>
    <ligand>
        <name>Mg(2+)</name>
        <dbReference type="ChEBI" id="CHEBI:18420"/>
    </ligand>
</feature>
<evidence type="ECO:0000256" key="4">
    <source>
        <dbReference type="ARBA" id="ARBA00011738"/>
    </source>
</evidence>
<dbReference type="NCBIfam" id="TIGR02191">
    <property type="entry name" value="RNaseIII"/>
    <property type="match status" value="1"/>
</dbReference>
<protein>
    <recommendedName>
        <fullName evidence="15">Ribonuclease 3</fullName>
        <ecNumber evidence="15">3.1.26.3</ecNumber>
    </recommendedName>
    <alternativeName>
        <fullName evidence="15">Ribonuclease III</fullName>
        <shortName evidence="15">RNase III</shortName>
    </alternativeName>
</protein>
<comment type="catalytic activity">
    <reaction evidence="1 15">
        <text>Endonucleolytic cleavage to 5'-phosphomonoester.</text>
        <dbReference type="EC" id="3.1.26.3"/>
    </reaction>
</comment>
<comment type="cofactor">
    <cofactor evidence="15">
        <name>Mg(2+)</name>
        <dbReference type="ChEBI" id="CHEBI:18420"/>
    </cofactor>
</comment>
<evidence type="ECO:0000259" key="16">
    <source>
        <dbReference type="PROSITE" id="PS50137"/>
    </source>
</evidence>
<proteinExistence type="inferred from homology"/>
<dbReference type="CDD" id="cd10845">
    <property type="entry name" value="DSRM_RNAse_III_family"/>
    <property type="match status" value="1"/>
</dbReference>
<dbReference type="STRING" id="1617426.TR69_WS6001000571"/>
<keyword evidence="14 15" id="KW-0694">RNA-binding</keyword>
<feature type="binding site" evidence="15">
    <location>
        <position position="128"/>
    </location>
    <ligand>
        <name>Mg(2+)</name>
        <dbReference type="ChEBI" id="CHEBI:18420"/>
    </ligand>
</feature>
<dbReference type="AlphaFoldDB" id="A0A136LY42"/>
<evidence type="ECO:0000256" key="7">
    <source>
        <dbReference type="ARBA" id="ARBA00022664"/>
    </source>
</evidence>
<organism evidence="18 19">
    <name type="scientific">candidate division WS6 bacterium OLB20</name>
    <dbReference type="NCBI Taxonomy" id="1617426"/>
    <lineage>
        <taxon>Bacteria</taxon>
        <taxon>Candidatus Dojkabacteria</taxon>
    </lineage>
</organism>
<evidence type="ECO:0000256" key="15">
    <source>
        <dbReference type="HAMAP-Rule" id="MF_00104"/>
    </source>
</evidence>
<gene>
    <name evidence="15 18" type="primary">rnc</name>
    <name evidence="18" type="ORF">TR69_WS6001000571</name>
</gene>
<comment type="function">
    <text evidence="15">Digests double-stranded RNA. Involved in the processing of primary rRNA transcript to yield the immediate precursors to the large and small rRNAs (23S and 16S). Processes some mRNAs, and tRNAs when they are encoded in the rRNA operon. Processes pre-crRNA and tracrRNA of type II CRISPR loci if present in the organism.</text>
</comment>
<dbReference type="GO" id="GO:0006397">
    <property type="term" value="P:mRNA processing"/>
    <property type="evidence" value="ECO:0007669"/>
    <property type="project" value="UniProtKB-UniRule"/>
</dbReference>
<keyword evidence="15" id="KW-0699">rRNA-binding</keyword>
<comment type="caution">
    <text evidence="18">The sequence shown here is derived from an EMBL/GenBank/DDBJ whole genome shotgun (WGS) entry which is preliminary data.</text>
</comment>
<evidence type="ECO:0000256" key="3">
    <source>
        <dbReference type="ARBA" id="ARBA00010183"/>
    </source>
</evidence>
<dbReference type="FunFam" id="1.10.1520.10:FF:000001">
    <property type="entry name" value="Ribonuclease 3"/>
    <property type="match status" value="1"/>
</dbReference>
<dbReference type="Pfam" id="PF00035">
    <property type="entry name" value="dsrm"/>
    <property type="match status" value="1"/>
</dbReference>
<keyword evidence="10 15" id="KW-0479">Metal-binding</keyword>
<evidence type="ECO:0000256" key="6">
    <source>
        <dbReference type="ARBA" id="ARBA00022552"/>
    </source>
</evidence>
<evidence type="ECO:0000256" key="5">
    <source>
        <dbReference type="ARBA" id="ARBA00022490"/>
    </source>
</evidence>
<dbReference type="Gene3D" id="1.10.1520.10">
    <property type="entry name" value="Ribonuclease III domain"/>
    <property type="match status" value="1"/>
</dbReference>
<dbReference type="GO" id="GO:0008033">
    <property type="term" value="P:tRNA processing"/>
    <property type="evidence" value="ECO:0007669"/>
    <property type="project" value="UniProtKB-KW"/>
</dbReference>
<feature type="binding site" evidence="15">
    <location>
        <position position="125"/>
    </location>
    <ligand>
        <name>Mg(2+)</name>
        <dbReference type="ChEBI" id="CHEBI:18420"/>
    </ligand>
</feature>
<name>A0A136LY42_9BACT</name>
<reference evidence="18 19" key="1">
    <citation type="submission" date="2015-02" db="EMBL/GenBank/DDBJ databases">
        <title>Improved understanding of the partial-nitritation anammox process through 23 genomes representing the majority of the microbial community.</title>
        <authorList>
            <person name="Speth D.R."/>
            <person name="In T Zandt M."/>
            <person name="Guerrero Cruz S."/>
            <person name="Jetten M.S."/>
            <person name="Dutilh B.E."/>
        </authorList>
    </citation>
    <scope>NUCLEOTIDE SEQUENCE [LARGE SCALE GENOMIC DNA]</scope>
    <source>
        <strain evidence="18">OLB20</strain>
    </source>
</reference>
<evidence type="ECO:0000313" key="18">
    <source>
        <dbReference type="EMBL" id="KXK26565.1"/>
    </source>
</evidence>
<feature type="active site" evidence="15">
    <location>
        <position position="128"/>
    </location>
</feature>
<dbReference type="Proteomes" id="UP000070457">
    <property type="component" value="Unassembled WGS sequence"/>
</dbReference>
<dbReference type="PATRIC" id="fig|1617426.3.peg.567"/>
<dbReference type="HAMAP" id="MF_00104">
    <property type="entry name" value="RNase_III"/>
    <property type="match status" value="1"/>
</dbReference>